<dbReference type="PANTHER" id="PTHR43143">
    <property type="entry name" value="METALLOPHOSPHOESTERASE, CALCINEURIN SUPERFAMILY"/>
    <property type="match status" value="1"/>
</dbReference>
<dbReference type="AlphaFoldDB" id="A0AAD3CZ16"/>
<dbReference type="Pfam" id="PF13385">
    <property type="entry name" value="Laminin_G_3"/>
    <property type="match status" value="1"/>
</dbReference>
<name>A0AAD3CZ16_9STRA</name>
<dbReference type="Pfam" id="PF00149">
    <property type="entry name" value="Metallophos"/>
    <property type="match status" value="1"/>
</dbReference>
<keyword evidence="4" id="KW-1185">Reference proteome</keyword>
<dbReference type="Gene3D" id="3.60.21.10">
    <property type="match status" value="1"/>
</dbReference>
<organism evidence="3 4">
    <name type="scientific">Chaetoceros tenuissimus</name>
    <dbReference type="NCBI Taxonomy" id="426638"/>
    <lineage>
        <taxon>Eukaryota</taxon>
        <taxon>Sar</taxon>
        <taxon>Stramenopiles</taxon>
        <taxon>Ochrophyta</taxon>
        <taxon>Bacillariophyta</taxon>
        <taxon>Coscinodiscophyceae</taxon>
        <taxon>Chaetocerotophycidae</taxon>
        <taxon>Chaetocerotales</taxon>
        <taxon>Chaetocerotaceae</taxon>
        <taxon>Chaetoceros</taxon>
    </lineage>
</organism>
<gene>
    <name evidence="3" type="ORF">CTEN210_10006</name>
</gene>
<sequence length="836" mass="94207">MTFVSNYTSTAITQQHNTSNRIEDEGINMTENEMLGNNDIIGQNFDVTPEIVNITKVESSNSSSLSILNITNKEHSNSTPIEIVNITKVEDYNSSSSMPIDIVNITKEETDPIEEWSFLVLADVHSFTPLSFDPFNKDLEIWKTTSPILQSLQVKHNFDFVMLVGDLVSYGGMFNSEIVERLGPNLTESDAVYQAGINCYKSMKDLFSEAGYQTILPCVGDHERGGNNGFRYRAKSKLDTVQSYRSSFVDGFMKDQLGNYIIPSQVVGVPSQPFYTKHEGSSYAVQIKNVVVVTVDAFRRLDIEGNYLDREKGFGGEGQITCDVTGDHLNWFENVLKAAKSDDSVDHIFVQAHLPIQQPVRKVDCSGQFVDGGENSDMWRLMNSYGVDIYFAGEVHSNTASMTRINGSNLVQVVTGSVRLSGYTSVTINDKVITLKTFTEYGPQWAFNNQYEETGSLVIDKKQKDVQITSTGDLKIVNHDEPMLHFDFTELESLADRKIRGLISSDTNDLYAKSVVVDQIECKQSVRNQGEFSSQYDAIVENILITEGRRGGGNAGVFDGRSSRFALYGTGPFSAGDVISFSMWLKTERYDEMLLMYYGNIWGKGMNTAKDHILLSLDGGVPKLYSQFDRILQPVGTSNLSDDKWHHIAVSMPRASCLFSEIQFYIDGVFYPSQINDPLLDQPMFFTTSGKLSFAHLGFSSPGAYEKFSYISPFEGQLDDIMMWSRPLTEKDILSQSNKYHGDKVVKKYEGRCKQVHQSFIRKMVWAKTEQSRCRRKCTERKNCLGYQYNRSIDECLHFSIKPVLDDSEIVDNDFQCGIAKYTYERKIRVGVNGSK</sequence>
<dbReference type="InterPro" id="IPR029052">
    <property type="entry name" value="Metallo-depent_PP-like"/>
</dbReference>
<accession>A0AAD3CZ16</accession>
<dbReference type="PANTHER" id="PTHR43143:SF1">
    <property type="entry name" value="SERINE_THREONINE-PROTEIN PHOSPHATASE CPPED1"/>
    <property type="match status" value="1"/>
</dbReference>
<dbReference type="Gene3D" id="2.60.120.200">
    <property type="match status" value="1"/>
</dbReference>
<feature type="domain" description="Calcineurin-like phosphoesterase" evidence="2">
    <location>
        <begin position="118"/>
        <end position="397"/>
    </location>
</feature>
<evidence type="ECO:0000313" key="4">
    <source>
        <dbReference type="Proteomes" id="UP001054902"/>
    </source>
</evidence>
<dbReference type="InterPro" id="IPR051918">
    <property type="entry name" value="STPP_CPPED1"/>
</dbReference>
<dbReference type="InterPro" id="IPR004843">
    <property type="entry name" value="Calcineurin-like_PHP"/>
</dbReference>
<dbReference type="GO" id="GO:0016787">
    <property type="term" value="F:hydrolase activity"/>
    <property type="evidence" value="ECO:0007669"/>
    <property type="project" value="InterPro"/>
</dbReference>
<dbReference type="SUPFAM" id="SSF49899">
    <property type="entry name" value="Concanavalin A-like lectins/glucanases"/>
    <property type="match status" value="1"/>
</dbReference>
<proteinExistence type="predicted"/>
<dbReference type="InterPro" id="IPR013320">
    <property type="entry name" value="ConA-like_dom_sf"/>
</dbReference>
<dbReference type="EMBL" id="BLLK01000047">
    <property type="protein sequence ID" value="GFH53530.1"/>
    <property type="molecule type" value="Genomic_DNA"/>
</dbReference>
<dbReference type="Proteomes" id="UP001054902">
    <property type="component" value="Unassembled WGS sequence"/>
</dbReference>
<comment type="caution">
    <text evidence="3">The sequence shown here is derived from an EMBL/GenBank/DDBJ whole genome shotgun (WGS) entry which is preliminary data.</text>
</comment>
<feature type="region of interest" description="Disordered" evidence="1">
    <location>
        <begin position="1"/>
        <end position="21"/>
    </location>
</feature>
<evidence type="ECO:0000259" key="2">
    <source>
        <dbReference type="Pfam" id="PF00149"/>
    </source>
</evidence>
<protein>
    <recommendedName>
        <fullName evidence="2">Calcineurin-like phosphoesterase domain-containing protein</fullName>
    </recommendedName>
</protein>
<reference evidence="3 4" key="1">
    <citation type="journal article" date="2021" name="Sci. Rep.">
        <title>The genome of the diatom Chaetoceros tenuissimus carries an ancient integrated fragment of an extant virus.</title>
        <authorList>
            <person name="Hongo Y."/>
            <person name="Kimura K."/>
            <person name="Takaki Y."/>
            <person name="Yoshida Y."/>
            <person name="Baba S."/>
            <person name="Kobayashi G."/>
            <person name="Nagasaki K."/>
            <person name="Hano T."/>
            <person name="Tomaru Y."/>
        </authorList>
    </citation>
    <scope>NUCLEOTIDE SEQUENCE [LARGE SCALE GENOMIC DNA]</scope>
    <source>
        <strain evidence="3 4">NIES-3715</strain>
    </source>
</reference>
<dbReference type="SUPFAM" id="SSF56300">
    <property type="entry name" value="Metallo-dependent phosphatases"/>
    <property type="match status" value="1"/>
</dbReference>
<evidence type="ECO:0000313" key="3">
    <source>
        <dbReference type="EMBL" id="GFH53530.1"/>
    </source>
</evidence>
<feature type="compositionally biased region" description="Polar residues" evidence="1">
    <location>
        <begin position="1"/>
        <end position="20"/>
    </location>
</feature>
<evidence type="ECO:0000256" key="1">
    <source>
        <dbReference type="SAM" id="MobiDB-lite"/>
    </source>
</evidence>